<keyword evidence="1 2" id="KW-0545">Nucleotide biosynthesis</keyword>
<dbReference type="InterPro" id="IPR000836">
    <property type="entry name" value="PRTase_dom"/>
</dbReference>
<dbReference type="InterPro" id="IPR005946">
    <property type="entry name" value="Rib-P_diPkinase"/>
</dbReference>
<dbReference type="AlphaFoldDB" id="A0A7W6A7E5"/>
<dbReference type="GO" id="GO:0006164">
    <property type="term" value="P:purine nucleotide biosynthetic process"/>
    <property type="evidence" value="ECO:0007669"/>
    <property type="project" value="TreeGrafter"/>
</dbReference>
<reference evidence="5 6" key="1">
    <citation type="submission" date="2020-08" db="EMBL/GenBank/DDBJ databases">
        <title>Genomic Encyclopedia of Type Strains, Phase IV (KMG-IV): sequencing the most valuable type-strain genomes for metagenomic binning, comparative biology and taxonomic classification.</title>
        <authorList>
            <person name="Goeker M."/>
        </authorList>
    </citation>
    <scope>NUCLEOTIDE SEQUENCE [LARGE SCALE GENOMIC DNA]</scope>
    <source>
        <strain evidence="5 6">DSM 14878</strain>
    </source>
</reference>
<name>A0A7W6A7E5_9CAUL</name>
<evidence type="ECO:0000256" key="2">
    <source>
        <dbReference type="RuleBase" id="RU004324"/>
    </source>
</evidence>
<dbReference type="InterPro" id="IPR029057">
    <property type="entry name" value="PRTase-like"/>
</dbReference>
<evidence type="ECO:0000259" key="4">
    <source>
        <dbReference type="Pfam" id="PF13793"/>
    </source>
</evidence>
<dbReference type="SMART" id="SM01400">
    <property type="entry name" value="Pribosyltran_N"/>
    <property type="match status" value="1"/>
</dbReference>
<dbReference type="Proteomes" id="UP000532936">
    <property type="component" value="Unassembled WGS sequence"/>
</dbReference>
<dbReference type="GO" id="GO:0004749">
    <property type="term" value="F:ribose phosphate diphosphokinase activity"/>
    <property type="evidence" value="ECO:0007669"/>
    <property type="project" value="UniProtKB-EC"/>
</dbReference>
<gene>
    <name evidence="5" type="ORF">GGR11_002620</name>
</gene>
<dbReference type="GO" id="GO:0005737">
    <property type="term" value="C:cytoplasm"/>
    <property type="evidence" value="ECO:0007669"/>
    <property type="project" value="TreeGrafter"/>
</dbReference>
<dbReference type="EMBL" id="JACIDA010000002">
    <property type="protein sequence ID" value="MBB3873067.1"/>
    <property type="molecule type" value="Genomic_DNA"/>
</dbReference>
<dbReference type="SUPFAM" id="SSF53271">
    <property type="entry name" value="PRTase-like"/>
    <property type="match status" value="2"/>
</dbReference>
<proteinExistence type="inferred from homology"/>
<keyword evidence="5" id="KW-0418">Kinase</keyword>
<sequence length="305" mass="33256">MRLILPMPGNEAFGEQLAKAGGFELGRLETRHFPDGESYVRLLSDVVGRPVDVVCSLARPDPGFLSLIFAADAARDLGAAEVNLVAPYLAYMRQDRRFATGEAVTSRPFARLISSSFDRLVTVDPHLHRYPALTALYAIPTRTLHAAPALAEWIAAEVPHPLIIGPDEESEQWVQAVAAAVGAPHVVLSKIRRGDREVEIEFPDLTPWPDRRPVLLDDIASSGRTLIEAARQLQQRGLPPPVCVVVHGIFAGEAFAELSRVSERVVSSDSVLHASNAIRLAPLVAAALQTLESDGPVRRRRREAD</sequence>
<dbReference type="GO" id="GO:0006015">
    <property type="term" value="P:5-phosphoribose 1-diphosphate biosynthetic process"/>
    <property type="evidence" value="ECO:0007669"/>
    <property type="project" value="TreeGrafter"/>
</dbReference>
<dbReference type="RefSeq" id="WP_183197574.1">
    <property type="nucleotide sequence ID" value="NZ_JACIDA010000002.1"/>
</dbReference>
<dbReference type="Pfam" id="PF00156">
    <property type="entry name" value="Pribosyltran"/>
    <property type="match status" value="1"/>
</dbReference>
<dbReference type="GO" id="GO:0000287">
    <property type="term" value="F:magnesium ion binding"/>
    <property type="evidence" value="ECO:0007669"/>
    <property type="project" value="InterPro"/>
</dbReference>
<dbReference type="NCBIfam" id="NF005537">
    <property type="entry name" value="PRK07199.1"/>
    <property type="match status" value="1"/>
</dbReference>
<keyword evidence="5" id="KW-0808">Transferase</keyword>
<dbReference type="EC" id="2.7.6.1" evidence="5"/>
<feature type="domain" description="Phosphoribosyltransferase" evidence="3">
    <location>
        <begin position="150"/>
        <end position="238"/>
    </location>
</feature>
<protein>
    <submittedName>
        <fullName evidence="5">Ribose-phosphate pyrophosphokinase</fullName>
        <ecNumber evidence="5">2.7.6.1</ecNumber>
    </submittedName>
</protein>
<evidence type="ECO:0000259" key="3">
    <source>
        <dbReference type="Pfam" id="PF00156"/>
    </source>
</evidence>
<evidence type="ECO:0000313" key="5">
    <source>
        <dbReference type="EMBL" id="MBB3873067.1"/>
    </source>
</evidence>
<dbReference type="GO" id="GO:0002189">
    <property type="term" value="C:ribose phosphate diphosphokinase complex"/>
    <property type="evidence" value="ECO:0007669"/>
    <property type="project" value="TreeGrafter"/>
</dbReference>
<dbReference type="CDD" id="cd06223">
    <property type="entry name" value="PRTases_typeI"/>
    <property type="match status" value="1"/>
</dbReference>
<evidence type="ECO:0000313" key="6">
    <source>
        <dbReference type="Proteomes" id="UP000532936"/>
    </source>
</evidence>
<comment type="similarity">
    <text evidence="2">Belongs to the ribose-phosphate pyrophosphokinase family.</text>
</comment>
<dbReference type="PANTHER" id="PTHR10210:SF41">
    <property type="entry name" value="RIBOSE-PHOSPHATE PYROPHOSPHOKINASE 1, CHLOROPLASTIC"/>
    <property type="match status" value="1"/>
</dbReference>
<organism evidence="5 6">
    <name type="scientific">Brevundimonas mediterranea</name>
    <dbReference type="NCBI Taxonomy" id="74329"/>
    <lineage>
        <taxon>Bacteria</taxon>
        <taxon>Pseudomonadati</taxon>
        <taxon>Pseudomonadota</taxon>
        <taxon>Alphaproteobacteria</taxon>
        <taxon>Caulobacterales</taxon>
        <taxon>Caulobacteraceae</taxon>
        <taxon>Brevundimonas</taxon>
    </lineage>
</organism>
<feature type="domain" description="Ribose-phosphate pyrophosphokinase N-terminal" evidence="4">
    <location>
        <begin position="5"/>
        <end position="114"/>
    </location>
</feature>
<dbReference type="Pfam" id="PF13793">
    <property type="entry name" value="Pribosyltran_N"/>
    <property type="match status" value="1"/>
</dbReference>
<dbReference type="Gene3D" id="3.40.50.2020">
    <property type="match status" value="2"/>
</dbReference>
<dbReference type="PANTHER" id="PTHR10210">
    <property type="entry name" value="RIBOSE-PHOSPHATE DIPHOSPHOKINASE FAMILY MEMBER"/>
    <property type="match status" value="1"/>
</dbReference>
<accession>A0A7W6A7E5</accession>
<dbReference type="NCBIfam" id="TIGR01251">
    <property type="entry name" value="ribP_PPkin"/>
    <property type="match status" value="1"/>
</dbReference>
<dbReference type="InterPro" id="IPR029099">
    <property type="entry name" value="Pribosyltran_N"/>
</dbReference>
<comment type="caution">
    <text evidence="5">The sequence shown here is derived from an EMBL/GenBank/DDBJ whole genome shotgun (WGS) entry which is preliminary data.</text>
</comment>
<evidence type="ECO:0000256" key="1">
    <source>
        <dbReference type="ARBA" id="ARBA00022727"/>
    </source>
</evidence>
<dbReference type="GO" id="GO:0016301">
    <property type="term" value="F:kinase activity"/>
    <property type="evidence" value="ECO:0007669"/>
    <property type="project" value="UniProtKB-KW"/>
</dbReference>